<dbReference type="Ensembl" id="ENSSSCT00070013029.1">
    <property type="protein sequence ID" value="ENSSSCP00070010735.1"/>
    <property type="gene ID" value="ENSSSCG00070006782.1"/>
</dbReference>
<name>A0A4X1T6I2_PIG</name>
<feature type="domain" description="Prenylcysteine lyase" evidence="9">
    <location>
        <begin position="479"/>
        <end position="684"/>
    </location>
</feature>
<dbReference type="Gene3D" id="3.90.660.20">
    <property type="entry name" value="Protoporphyrinogen oxidase, mitochondrial, domain 2"/>
    <property type="match status" value="1"/>
</dbReference>
<dbReference type="FunFam" id="3.50.50.60:FF:000081">
    <property type="entry name" value="prenylcysteine oxidase 1"/>
    <property type="match status" value="1"/>
</dbReference>
<evidence type="ECO:0000256" key="7">
    <source>
        <dbReference type="ARBA" id="ARBA00023180"/>
    </source>
</evidence>
<dbReference type="Gene3D" id="3.50.50.60">
    <property type="entry name" value="FAD/NAD(P)-binding domain"/>
    <property type="match status" value="1"/>
</dbReference>
<dbReference type="Proteomes" id="UP000314985">
    <property type="component" value="Chromosome 2"/>
</dbReference>
<keyword evidence="6" id="KW-0560">Oxidoreductase</keyword>
<keyword evidence="5" id="KW-0274">FAD</keyword>
<evidence type="ECO:0000313" key="11">
    <source>
        <dbReference type="Proteomes" id="UP000314985"/>
    </source>
</evidence>
<evidence type="ECO:0000256" key="4">
    <source>
        <dbReference type="ARBA" id="ARBA00022729"/>
    </source>
</evidence>
<reference evidence="10 11" key="1">
    <citation type="submission" date="2017-08" db="EMBL/GenBank/DDBJ databases">
        <title>USMARCv1.0.</title>
        <authorList>
            <person name="Hannum G.I."/>
            <person name="Koren S."/>
            <person name="Schroeder S.G."/>
            <person name="Chin S.C."/>
            <person name="Nonneman D.J."/>
            <person name="Becker S.A."/>
            <person name="Rosen B.D."/>
            <person name="Bickhart D.M."/>
            <person name="Putnam N.H."/>
            <person name="Green R.E."/>
            <person name="Tuggle C.K."/>
            <person name="Liu H."/>
            <person name="Rohrer G.A."/>
            <person name="Warr A."/>
            <person name="Hall R."/>
            <person name="Kim K."/>
            <person name="Hume D.A."/>
            <person name="Talbot R."/>
            <person name="Chow W."/>
            <person name="Howe K."/>
            <person name="Schwartz A.S."/>
            <person name="Watson M."/>
            <person name="Archibald A.L."/>
            <person name="Phillippy A.M."/>
            <person name="Smith T.P.L."/>
        </authorList>
    </citation>
    <scope>NUCLEOTIDE SEQUENCE [LARGE SCALE GENOMIC DNA]</scope>
</reference>
<dbReference type="PANTHER" id="PTHR15944:SF2">
    <property type="entry name" value="PRENYLCYSTEINE OXIDASE-LIKE"/>
    <property type="match status" value="1"/>
</dbReference>
<accession>A0A4X1T6I2</accession>
<feature type="region of interest" description="Disordered" evidence="8">
    <location>
        <begin position="1"/>
        <end position="79"/>
    </location>
</feature>
<dbReference type="Pfam" id="PF13450">
    <property type="entry name" value="NAD_binding_8"/>
    <property type="match status" value="1"/>
</dbReference>
<dbReference type="PANTHER" id="PTHR15944">
    <property type="entry name" value="FARNESYLCYSTEINE LYASE"/>
    <property type="match status" value="1"/>
</dbReference>
<keyword evidence="4" id="KW-0732">Signal</keyword>
<dbReference type="InterPro" id="IPR010795">
    <property type="entry name" value="Prenylcys_lyase"/>
</dbReference>
<evidence type="ECO:0000256" key="5">
    <source>
        <dbReference type="ARBA" id="ARBA00022827"/>
    </source>
</evidence>
<keyword evidence="7" id="KW-0325">Glycoprotein</keyword>
<evidence type="ECO:0000256" key="8">
    <source>
        <dbReference type="SAM" id="MobiDB-lite"/>
    </source>
</evidence>
<feature type="compositionally biased region" description="Basic and acidic residues" evidence="8">
    <location>
        <begin position="406"/>
        <end position="419"/>
    </location>
</feature>
<protein>
    <recommendedName>
        <fullName evidence="9">Prenylcysteine lyase domain-containing protein</fullName>
    </recommendedName>
</protein>
<proteinExistence type="inferred from homology"/>
<dbReference type="GO" id="GO:0030328">
    <property type="term" value="P:prenylcysteine catabolic process"/>
    <property type="evidence" value="ECO:0007669"/>
    <property type="project" value="InterPro"/>
</dbReference>
<dbReference type="AlphaFoldDB" id="A0A4X1T6I2"/>
<feature type="region of interest" description="Disordered" evidence="8">
    <location>
        <begin position="446"/>
        <end position="473"/>
    </location>
</feature>
<evidence type="ECO:0000256" key="6">
    <source>
        <dbReference type="ARBA" id="ARBA00023002"/>
    </source>
</evidence>
<evidence type="ECO:0000256" key="3">
    <source>
        <dbReference type="ARBA" id="ARBA00022630"/>
    </source>
</evidence>
<dbReference type="Pfam" id="PF07156">
    <property type="entry name" value="Prenylcys_lyase"/>
    <property type="match status" value="2"/>
</dbReference>
<reference evidence="10" key="2">
    <citation type="submission" date="2025-08" db="UniProtKB">
        <authorList>
            <consortium name="Ensembl"/>
        </authorList>
    </citation>
    <scope>IDENTIFICATION</scope>
</reference>
<evidence type="ECO:0000256" key="2">
    <source>
        <dbReference type="ARBA" id="ARBA00009967"/>
    </source>
</evidence>
<dbReference type="FunFam" id="3.90.660.20:FF:000003">
    <property type="entry name" value="Prenylcysteine oxidase-like protein"/>
    <property type="match status" value="1"/>
</dbReference>
<feature type="compositionally biased region" description="Basic and acidic residues" evidence="8">
    <location>
        <begin position="15"/>
        <end position="57"/>
    </location>
</feature>
<organism evidence="10 11">
    <name type="scientific">Sus scrofa</name>
    <name type="common">Pig</name>
    <dbReference type="NCBI Taxonomy" id="9823"/>
    <lineage>
        <taxon>Eukaryota</taxon>
        <taxon>Metazoa</taxon>
        <taxon>Chordata</taxon>
        <taxon>Craniata</taxon>
        <taxon>Vertebrata</taxon>
        <taxon>Euteleostomi</taxon>
        <taxon>Mammalia</taxon>
        <taxon>Eutheria</taxon>
        <taxon>Laurasiatheria</taxon>
        <taxon>Artiodactyla</taxon>
        <taxon>Suina</taxon>
        <taxon>Suidae</taxon>
        <taxon>Sus</taxon>
    </lineage>
</organism>
<keyword evidence="3" id="KW-0285">Flavoprotein</keyword>
<dbReference type="InterPro" id="IPR017046">
    <property type="entry name" value="Prenylcysteine_Oxase1"/>
</dbReference>
<feature type="domain" description="Prenylcysteine lyase" evidence="9">
    <location>
        <begin position="210"/>
        <end position="367"/>
    </location>
</feature>
<comment type="similarity">
    <text evidence="2">Belongs to the prenylcysteine oxidase family.</text>
</comment>
<dbReference type="InterPro" id="IPR036188">
    <property type="entry name" value="FAD/NAD-bd_sf"/>
</dbReference>
<evidence type="ECO:0000259" key="9">
    <source>
        <dbReference type="Pfam" id="PF07156"/>
    </source>
</evidence>
<sequence length="695" mass="75652">MLSHGRPRTSANEESASRRRAGEAANDRASPQRDAAEAGLVLERDGRLSNERRRPARLDAAQPVGQRGGARSAEPARQCPSRGVLLSSVPAMARAARLLPALAALLAAAATGDARPSKIAVVGAGVGGSAVAHFLQQHFGPRVQIDVFEKGTVGGRLATISVNKQHYESGAASLHSLSLHMQDFVKQLGLRHRREVGGRSAIFNGESLVLEETDWYLLNLFRLWWHYGISFLRLQLWVEEVMEKFMRIYKYQAHGYAFSGVEELLYSLGEAAFINMSRRSVAESLLRVGVSQRFIDDVVSAVLRASYGQSAAMPAFAGAMSLAGAQGSLWSVEGGNKLVCSGLLKLTKANVIHATVTSVTLQQTGESTGRGGPPFLDGEHAHILCARTLVCDLPGWLRRASGKPSTDTRGHCCPESSDRALRPSLPTAAQGCPAAAHRGSLAAPGRGLPWCRGPQRQTGGETPRTKLRPVPSCPPPDGKPLYQVWYENEAGVGSDYYDIVVIATPLHPDSGSSITFGGFDPPIAVAQGPFQPTVVSLVHGYLNSSYFGFPDPKLFPFATILTTDFPSFFLALDNLCPVNVSASFRRRQPQEAAVWRVRSPQPLLRSQLKTLFRSYYSVQTAEWQAHPVHSPHGPLPRFMLHDQLFHLNALEWAASSVEVTAVAAKNVALLAFNRWYQDLDKIDQKDLMHKVKTEL</sequence>
<evidence type="ECO:0000313" key="10">
    <source>
        <dbReference type="Ensembl" id="ENSSSCP00070010735.1"/>
    </source>
</evidence>
<dbReference type="SUPFAM" id="SSF51905">
    <property type="entry name" value="FAD/NAD(P)-binding domain"/>
    <property type="match status" value="1"/>
</dbReference>
<evidence type="ECO:0000256" key="1">
    <source>
        <dbReference type="ARBA" id="ARBA00001974"/>
    </source>
</evidence>
<comment type="cofactor">
    <cofactor evidence="1">
        <name>FAD</name>
        <dbReference type="ChEBI" id="CHEBI:57692"/>
    </cofactor>
</comment>
<feature type="region of interest" description="Disordered" evidence="8">
    <location>
        <begin position="400"/>
        <end position="419"/>
    </location>
</feature>
<dbReference type="GO" id="GO:0001735">
    <property type="term" value="F:prenylcysteine oxidase activity"/>
    <property type="evidence" value="ECO:0007669"/>
    <property type="project" value="InterPro"/>
</dbReference>